<dbReference type="PROSITE" id="PS50085">
    <property type="entry name" value="RAPGAP"/>
    <property type="match status" value="1"/>
</dbReference>
<dbReference type="InterPro" id="IPR035974">
    <property type="entry name" value="Rap/Ran-GAP_sf"/>
</dbReference>
<dbReference type="Pfam" id="PF20412">
    <property type="entry name" value="RALGAPB_N"/>
    <property type="match status" value="1"/>
</dbReference>
<dbReference type="Pfam" id="PF02145">
    <property type="entry name" value="Rap_GAP"/>
    <property type="match status" value="1"/>
</dbReference>
<evidence type="ECO:0000313" key="5">
    <source>
        <dbReference type="Proteomes" id="UP000046395"/>
    </source>
</evidence>
<dbReference type="WBParaSite" id="TMUE_1000003434.1">
    <property type="protein sequence ID" value="TMUE_1000003434.1"/>
    <property type="gene ID" value="WBGene00285249"/>
</dbReference>
<organism evidence="5 6">
    <name type="scientific">Trichuris muris</name>
    <name type="common">Mouse whipworm</name>
    <dbReference type="NCBI Taxonomy" id="70415"/>
    <lineage>
        <taxon>Eukaryota</taxon>
        <taxon>Metazoa</taxon>
        <taxon>Ecdysozoa</taxon>
        <taxon>Nematoda</taxon>
        <taxon>Enoplea</taxon>
        <taxon>Dorylaimia</taxon>
        <taxon>Trichinellida</taxon>
        <taxon>Trichuridae</taxon>
        <taxon>Trichuris</taxon>
    </lineage>
</organism>
<dbReference type="PANTHER" id="PTHR10063">
    <property type="entry name" value="TUBERIN"/>
    <property type="match status" value="1"/>
</dbReference>
<evidence type="ECO:0000256" key="1">
    <source>
        <dbReference type="ARBA" id="ARBA00022468"/>
    </source>
</evidence>
<keyword evidence="1" id="KW-0343">GTPase activation</keyword>
<feature type="region of interest" description="Disordered" evidence="3">
    <location>
        <begin position="700"/>
        <end position="751"/>
    </location>
</feature>
<accession>A0A5S6Q889</accession>
<dbReference type="GO" id="GO:0005096">
    <property type="term" value="F:GTPase activator activity"/>
    <property type="evidence" value="ECO:0007669"/>
    <property type="project" value="UniProtKB-KW"/>
</dbReference>
<dbReference type="InterPro" id="IPR000331">
    <property type="entry name" value="Rap/Ran_GAP_dom"/>
</dbReference>
<feature type="region of interest" description="Disordered" evidence="3">
    <location>
        <begin position="636"/>
        <end position="662"/>
    </location>
</feature>
<reference evidence="6" key="1">
    <citation type="submission" date="2019-12" db="UniProtKB">
        <authorList>
            <consortium name="WormBaseParasite"/>
        </authorList>
    </citation>
    <scope>IDENTIFICATION</scope>
</reference>
<dbReference type="GO" id="GO:0005737">
    <property type="term" value="C:cytoplasm"/>
    <property type="evidence" value="ECO:0007669"/>
    <property type="project" value="TreeGrafter"/>
</dbReference>
<dbReference type="Gene3D" id="3.40.50.11210">
    <property type="entry name" value="Rap/Ran-GAP"/>
    <property type="match status" value="1"/>
</dbReference>
<dbReference type="InterPro" id="IPR046859">
    <property type="entry name" value="RGPA/RALGAPB_N"/>
</dbReference>
<keyword evidence="2" id="KW-0597">Phosphoprotein</keyword>
<protein>
    <submittedName>
        <fullName evidence="6">Rap-GAP domain-containing protein</fullName>
    </submittedName>
</protein>
<evidence type="ECO:0000256" key="2">
    <source>
        <dbReference type="ARBA" id="ARBA00022553"/>
    </source>
</evidence>
<dbReference type="SUPFAM" id="SSF111347">
    <property type="entry name" value="Rap/Ran-GAP"/>
    <property type="match status" value="1"/>
</dbReference>
<dbReference type="PANTHER" id="PTHR10063:SF11">
    <property type="entry name" value="RHO GTPASE-ACTIVATING PROTEIN CG5521-RELATED"/>
    <property type="match status" value="1"/>
</dbReference>
<feature type="compositionally biased region" description="Polar residues" evidence="3">
    <location>
        <begin position="700"/>
        <end position="713"/>
    </location>
</feature>
<dbReference type="GO" id="GO:0005634">
    <property type="term" value="C:nucleus"/>
    <property type="evidence" value="ECO:0007669"/>
    <property type="project" value="InterPro"/>
</dbReference>
<dbReference type="InterPro" id="IPR027107">
    <property type="entry name" value="Tuberin/Ral-act_asu"/>
</dbReference>
<dbReference type="GO" id="GO:0051056">
    <property type="term" value="P:regulation of small GTPase mediated signal transduction"/>
    <property type="evidence" value="ECO:0007669"/>
    <property type="project" value="InterPro"/>
</dbReference>
<feature type="domain" description="Rap-GAP" evidence="4">
    <location>
        <begin position="1449"/>
        <end position="1651"/>
    </location>
</feature>
<proteinExistence type="predicted"/>
<name>A0A5S6Q889_TRIMR</name>
<sequence>MFTAKKAKSDLSGSILRFSDIRREPNSRYKHLRLHLDQFCKEAEERRQFVDQHMGELFQLFLDLILQAEPVLYTSSTRLNLSELESAVWLLEMMLQNLPEAIALRWQYVAIGSCLRRLLHPQSLIGLRRIGLKLFLLWYQCLGQGPYGAAELDVWFSNLIPNIVGPDGHMSDIILQEICEHPGHRVLSVGSSASEECQFYSRNVQALPVAVQTKQIASKAMITQSFMEKALEFISSDFTKVLWAKQGRELKQACCLRRLIDGVYNHYVALCCPSMQYFNVDSAAKSVSFDPFCEGEQPADTPTGQQCTDEGDEYRRICVHVLIRWIAMYASSYKYSSASDETMNASDSSFIGSQRNSSTVDSFSPLKSAECSRLPSNYSLVRQTLLTYVPLCSRTYSILREAFLLPLNHVGTIARVFRVLREWLLQQGDREVFQSTDTTTDVVSFRMHTSHGMKLAIVILVSFFDSPYLNFTTDYAQQNTTLVAQICVRILTLFKHLACSGSTSRISQDTWHFLLKALLHIVHRVLPPSPADCSPVSTVVASQVYQTLLVTWVFASLNAPLPVQLWDNLVDACQKRTDWSTLVFEWGKVMESITRALGLEVYSVDLLDPPLERPTEHRLKRKQALSRHLLKNVTQESGTSVFSSDTDSPSTKNSQEMSGQQNPLSLLLSNSSRRHGERPLAIGFATHNSSDLLLELPSQKSPCNTSNCCSDSLSEPVEPSRDAEPPPTNCLPDEGAISEDSDSYDSSSAQFCSTESNSMAGMKSMLLSDDILAESTIMSTNDADAVSDEFNYCQEVEQPSAQSMPERIALLSEQDSSVGNGAAPEALGVVWKRILCCLGDVNRVASPEIHVHVMEVIRLVLSLLVKIRNNQDSCPSLVPPTVMLIPWLSETLRLPEPYAASRMIAIRLYCFLLSQRPDIPLSDVTIADFFCIASSLITGREDALVNAFLVSCSSSLVRELWPSCLLLLPDLVAASARIMKSATTECVDSVDKVNVVHFVSSVVLLASYRPAFPTCQDGQKAVDSNALQLEIFRCLVDSLHNDYVNDVEDRVSTALALRGLSVLLHSLLCSTKLNGVVEGCFETILNYCAHNACSFSSIVCQLLNSLFPFCRDLSENHFRLMRHLFSVYNAAAEQLLKKESVNEAEKKETVALLERICNDLIEWQLLIPRLVVGFYTGQEPSPLLSVLRLVESIMRRHRCIKPNDHSGQDGLVDDYFQVLAIGLFAIMNCCFDQKLFYAYPAVAPSEREQLFGVGWRQKKFVIAKLSRWPTRCDDGSQTVLCSRTIVGQHVWKVRRLKLQSRWKSAANEWLQDCAANFQARKFLTPPEEVYLSSDGRQVDEPAAGCSFEGFHCPLNSLIDNLHQCCSDCVPSPSRSSCDGYYRDYISSKAEYPTWNSQLSVGKSCPVEVGFSNADAFDLAFSNSVMALSCLDNIDDIVLLDQSQQTERHFRHIDSTSSRELHKIAVIYVAAGQEDKQSILENRDGSPRFEEFVSGLGWQVELRTHPGYAGGLPTEGTIPYYCTPLTEVVFHVSTRLRCEDITKKLRHIGNDEVHIVWSEHWRDYRRSVIPTEFCDVLIVIYPLADDLFRIQIDYDDTEIDDFGPLFNDAIVHWSVLPCLVRSTAINASRLKRRSINGYRNAHHLRLMSISEMLQEAPRPTSLSNVLTNLYFPVVPTLATPC</sequence>
<dbReference type="Proteomes" id="UP000046395">
    <property type="component" value="Unassembled WGS sequence"/>
</dbReference>
<evidence type="ECO:0000256" key="3">
    <source>
        <dbReference type="SAM" id="MobiDB-lite"/>
    </source>
</evidence>
<evidence type="ECO:0000259" key="4">
    <source>
        <dbReference type="PROSITE" id="PS50085"/>
    </source>
</evidence>
<dbReference type="FunFam" id="3.40.50.11210:FF:000001">
    <property type="entry name" value="Ral GTPase-activating protein subunit alpha-1 isoform 1"/>
    <property type="match status" value="1"/>
</dbReference>
<evidence type="ECO:0000313" key="6">
    <source>
        <dbReference type="WBParaSite" id="TMUE_1000003434.1"/>
    </source>
</evidence>
<dbReference type="STRING" id="70415.A0A5S6Q889"/>
<keyword evidence="5" id="KW-1185">Reference proteome</keyword>